<proteinExistence type="predicted"/>
<dbReference type="GeneID" id="91011669"/>
<dbReference type="SUPFAM" id="SSF56399">
    <property type="entry name" value="ADP-ribosylation"/>
    <property type="match status" value="1"/>
</dbReference>
<reference evidence="1 2" key="1">
    <citation type="submission" date="2016-06" db="EMBL/GenBank/DDBJ databases">
        <title>Genome sequence of halotolerant plant growth promoting strain of Halomonas elongata HEK1 isolated from salterns of Rann of Kutch, Gujarat, India.</title>
        <authorList>
            <person name="Gaba S."/>
            <person name="Singh R.N."/>
            <person name="Abrol S."/>
            <person name="Kaushik R."/>
            <person name="Saxena A.K."/>
        </authorList>
    </citation>
    <scope>NUCLEOTIDE SEQUENCE [LARGE SCALE GENOMIC DNA]</scope>
    <source>
        <strain evidence="1 2">HEK1</strain>
    </source>
</reference>
<dbReference type="OMA" id="CGNDERR"/>
<dbReference type="Proteomes" id="UP000092504">
    <property type="component" value="Unassembled WGS sequence"/>
</dbReference>
<dbReference type="RefSeq" id="WP_013333975.1">
    <property type="nucleotide sequence ID" value="NZ_CP087224.1"/>
</dbReference>
<comment type="caution">
    <text evidence="1">The sequence shown here is derived from an EMBL/GenBank/DDBJ whole genome shotgun (WGS) entry which is preliminary data.</text>
</comment>
<sequence>MEPLYRVLPEATWEAACRSGVVSRCGNDHRADGVHLNVAAAVAYTARRYFAREERPLILEVDPSGFAEHIEWREPTDEEPWPRPLARIEGLPTEAVVAVRRVEAGLLER</sequence>
<dbReference type="AlphaFoldDB" id="A0A1B8P026"/>
<gene>
    <name evidence="1" type="ORF">A8U91_04676</name>
</gene>
<dbReference type="Pfam" id="PF06108">
    <property type="entry name" value="DUF952"/>
    <property type="match status" value="1"/>
</dbReference>
<name>A0A1B8P026_HALEL</name>
<organism evidence="1 2">
    <name type="scientific">Halomonas elongata</name>
    <dbReference type="NCBI Taxonomy" id="2746"/>
    <lineage>
        <taxon>Bacteria</taxon>
        <taxon>Pseudomonadati</taxon>
        <taxon>Pseudomonadota</taxon>
        <taxon>Gammaproteobacteria</taxon>
        <taxon>Oceanospirillales</taxon>
        <taxon>Halomonadaceae</taxon>
        <taxon>Halomonas</taxon>
    </lineage>
</organism>
<dbReference type="InterPro" id="IPR009297">
    <property type="entry name" value="DUF952"/>
</dbReference>
<accession>A0A1B8P026</accession>
<dbReference type="PATRIC" id="fig|2746.7.peg.4822"/>
<evidence type="ECO:0000313" key="1">
    <source>
        <dbReference type="EMBL" id="OBX35602.1"/>
    </source>
</evidence>
<dbReference type="EMBL" id="MAJD01000002">
    <property type="protein sequence ID" value="OBX35602.1"/>
    <property type="molecule type" value="Genomic_DNA"/>
</dbReference>
<evidence type="ECO:0000313" key="2">
    <source>
        <dbReference type="Proteomes" id="UP000092504"/>
    </source>
</evidence>
<protein>
    <submittedName>
        <fullName evidence="1">Uncharacterized protein</fullName>
    </submittedName>
</protein>
<dbReference type="Gene3D" id="3.20.170.20">
    <property type="entry name" value="Protein of unknown function DUF952"/>
    <property type="match status" value="1"/>
</dbReference>